<comment type="subcellular location">
    <subcellularLocation>
        <location evidence="1">Host cell</location>
    </subcellularLocation>
    <subcellularLocation>
        <location evidence="2">Secreted</location>
    </subcellularLocation>
</comment>
<proteinExistence type="predicted"/>
<dbReference type="AlphaFoldDB" id="A0A8H3QCB5"/>
<evidence type="ECO:0000313" key="5">
    <source>
        <dbReference type="EMBL" id="GES73717.1"/>
    </source>
</evidence>
<evidence type="ECO:0000256" key="2">
    <source>
        <dbReference type="ARBA" id="ARBA00004613"/>
    </source>
</evidence>
<dbReference type="GO" id="GO:0043657">
    <property type="term" value="C:host cell"/>
    <property type="evidence" value="ECO:0007669"/>
    <property type="project" value="UniProtKB-SubCell"/>
</dbReference>
<dbReference type="Pfam" id="PF20147">
    <property type="entry name" value="Crinkler"/>
    <property type="match status" value="1"/>
</dbReference>
<evidence type="ECO:0000259" key="4">
    <source>
        <dbReference type="Pfam" id="PF20147"/>
    </source>
</evidence>
<name>A0A8H3QCB5_9GLOM</name>
<organism evidence="5 6">
    <name type="scientific">Rhizophagus clarus</name>
    <dbReference type="NCBI Taxonomy" id="94130"/>
    <lineage>
        <taxon>Eukaryota</taxon>
        <taxon>Fungi</taxon>
        <taxon>Fungi incertae sedis</taxon>
        <taxon>Mucoromycota</taxon>
        <taxon>Glomeromycotina</taxon>
        <taxon>Glomeromycetes</taxon>
        <taxon>Glomerales</taxon>
        <taxon>Glomeraceae</taxon>
        <taxon>Rhizophagus</taxon>
    </lineage>
</organism>
<protein>
    <recommendedName>
        <fullName evidence="4">Crinkler effector protein N-terminal domain-containing protein</fullName>
    </recommendedName>
</protein>
<evidence type="ECO:0000256" key="1">
    <source>
        <dbReference type="ARBA" id="ARBA00004340"/>
    </source>
</evidence>
<dbReference type="InterPro" id="IPR027417">
    <property type="entry name" value="P-loop_NTPase"/>
</dbReference>
<feature type="domain" description="Crinkler effector protein N-terminal" evidence="4">
    <location>
        <begin position="18"/>
        <end position="132"/>
    </location>
</feature>
<dbReference type="InterPro" id="IPR045379">
    <property type="entry name" value="Crinkler_N"/>
</dbReference>
<comment type="caution">
    <text evidence="5">The sequence shown here is derived from an EMBL/GenBank/DDBJ whole genome shotgun (WGS) entry which is preliminary data.</text>
</comment>
<dbReference type="OrthoDB" id="2315391at2759"/>
<accession>A0A8H3QCB5</accession>
<dbReference type="SUPFAM" id="SSF52540">
    <property type="entry name" value="P-loop containing nucleoside triphosphate hydrolases"/>
    <property type="match status" value="1"/>
</dbReference>
<dbReference type="Proteomes" id="UP000615446">
    <property type="component" value="Unassembled WGS sequence"/>
</dbReference>
<sequence length="973" mass="112445">MEELFYFKFNRYIADMSLLYYVLGDSLSKVHTADIGEETKVDGNTMILKNNLYIVHLKRLIWENIKKNYSEENDSSDLELWKVECRVEELEELKKAFHDGIIEEKLGESLNSAKKFTNVFPNALEERIQIIVHPPPPASTVGFSRETTYDTEKILRAILKDLEIEVPKEKTKETTGLLMPLKERDTGSILRVITDNAYKALFPLTSKTDFNFLVCGGAPGIGKTRWGIELFESLKRDWTPPSKWTDTKPHFLYFLLDFVNGVRLSEFDQKLSASIIIGLRIAYKFFAQDKMSFDSFKYAALTIEESLSAFNINLVLDRIRKSLKLESKQQLIILLHIDEYQEIIDYDQNERWRGPGTKGIFKEILNETGKLMSTGARIDYFVQTLLSGTALREATKKFEPTSYSFEFVECPLLTTVAMLEIVDYYANENGDKQQGWMSSAPYLQILYDTGGLPRALQYVLEKSISTENFFDQLKEGKFTFFDDIFSTVADTLNKKYGIRDFVQKNKNVSYQLLYHCICDIPVKLEQILDTDNSLLTVEKLERDGYLILKTVRSSYFIQMPFYFVYLYNLELNIAPGILHGKFQPDPNMCWHEWERFVAQFEVFYNNLLLDIGIEEISLRDYYRGAFGKKNILDIRIRLKKLDICEIKNQFPKTSQLIRRVDNTIMSLESDYVFINGNSASFADAFIARSKDIIRLQQKWHNSFDFISIQDIEKECKKNDDAINIAKRKKMKSLEDFRVIPIIFTSQQFNEADINNLPDKCLVIAKNNFGQYFGKVFSSRLAFSMLNDFNLNFATPDQISKMFGGIGPIISSQICKKRPYYDADDLINKNKNYSNVKKVKTELEKCSYAPHSIIKKSHDIRLVFSAEFFIGVVNTGNNGMKIDGKMVDEQESNLQNLTRLISELKIIKANSIQQIEKFSTEDDTKASLGGILMVPRFLLNKYFTGEDFKDNVFKEAIRIIVQVLATTDLLKMNS</sequence>
<evidence type="ECO:0000256" key="3">
    <source>
        <dbReference type="ARBA" id="ARBA00022525"/>
    </source>
</evidence>
<gene>
    <name evidence="5" type="ORF">RCL2_000123500</name>
</gene>
<dbReference type="EMBL" id="BLAL01000009">
    <property type="protein sequence ID" value="GES73717.1"/>
    <property type="molecule type" value="Genomic_DNA"/>
</dbReference>
<reference evidence="5" key="1">
    <citation type="submission" date="2019-10" db="EMBL/GenBank/DDBJ databases">
        <title>Conservation and host-specific expression of non-tandemly repeated heterogenous ribosome RNA gene in arbuscular mycorrhizal fungi.</title>
        <authorList>
            <person name="Maeda T."/>
            <person name="Kobayashi Y."/>
            <person name="Nakagawa T."/>
            <person name="Ezawa T."/>
            <person name="Yamaguchi K."/>
            <person name="Bino T."/>
            <person name="Nishimoto Y."/>
            <person name="Shigenobu S."/>
            <person name="Kawaguchi M."/>
        </authorList>
    </citation>
    <scope>NUCLEOTIDE SEQUENCE</scope>
    <source>
        <strain evidence="5">HR1</strain>
    </source>
</reference>
<evidence type="ECO:0000313" key="6">
    <source>
        <dbReference type="Proteomes" id="UP000615446"/>
    </source>
</evidence>
<keyword evidence="3" id="KW-0964">Secreted</keyword>
<dbReference type="GO" id="GO:0005576">
    <property type="term" value="C:extracellular region"/>
    <property type="evidence" value="ECO:0007669"/>
    <property type="project" value="UniProtKB-SubCell"/>
</dbReference>